<dbReference type="PANTHER" id="PTHR47957">
    <property type="entry name" value="ATP-DEPENDENT HELICASE HRQ1"/>
    <property type="match status" value="1"/>
</dbReference>
<dbReference type="InterPro" id="IPR011545">
    <property type="entry name" value="DEAD/DEAH_box_helicase_dom"/>
</dbReference>
<dbReference type="InterPro" id="IPR014001">
    <property type="entry name" value="Helicase_ATP-bd"/>
</dbReference>
<dbReference type="SUPFAM" id="SSF52540">
    <property type="entry name" value="P-loop containing nucleoside triphosphate hydrolases"/>
    <property type="match status" value="2"/>
</dbReference>
<accession>A0A5C5RC86</accession>
<dbReference type="PROSITE" id="PS51192">
    <property type="entry name" value="HELICASE_ATP_BIND_1"/>
    <property type="match status" value="1"/>
</dbReference>
<dbReference type="SMART" id="SM00490">
    <property type="entry name" value="HELICc"/>
    <property type="match status" value="1"/>
</dbReference>
<dbReference type="Pfam" id="PF00271">
    <property type="entry name" value="Helicase_C"/>
    <property type="match status" value="1"/>
</dbReference>
<name>A0A5C5RC86_9ACTN</name>
<dbReference type="GO" id="GO:0003676">
    <property type="term" value="F:nucleic acid binding"/>
    <property type="evidence" value="ECO:0007669"/>
    <property type="project" value="InterPro"/>
</dbReference>
<keyword evidence="2" id="KW-0067">ATP-binding</keyword>
<gene>
    <name evidence="5" type="ORF">FK529_07730</name>
</gene>
<dbReference type="Pfam" id="PF00270">
    <property type="entry name" value="DEAD"/>
    <property type="match status" value="1"/>
</dbReference>
<dbReference type="GO" id="GO:0043138">
    <property type="term" value="F:3'-5' DNA helicase activity"/>
    <property type="evidence" value="ECO:0007669"/>
    <property type="project" value="TreeGrafter"/>
</dbReference>
<dbReference type="InterPro" id="IPR027417">
    <property type="entry name" value="P-loop_NTPase"/>
</dbReference>
<dbReference type="InterPro" id="IPR001650">
    <property type="entry name" value="Helicase_C-like"/>
</dbReference>
<protein>
    <submittedName>
        <fullName evidence="5">DEAD/DEAH box helicase</fullName>
    </submittedName>
</protein>
<proteinExistence type="predicted"/>
<dbReference type="PANTHER" id="PTHR47957:SF3">
    <property type="entry name" value="ATP-DEPENDENT HELICASE HRQ1"/>
    <property type="match status" value="1"/>
</dbReference>
<comment type="caution">
    <text evidence="5">The sequence shown here is derived from an EMBL/GenBank/DDBJ whole genome shotgun (WGS) entry which is preliminary data.</text>
</comment>
<evidence type="ECO:0000259" key="3">
    <source>
        <dbReference type="PROSITE" id="PS51192"/>
    </source>
</evidence>
<dbReference type="GO" id="GO:0036297">
    <property type="term" value="P:interstrand cross-link repair"/>
    <property type="evidence" value="ECO:0007669"/>
    <property type="project" value="TreeGrafter"/>
</dbReference>
<organism evidence="5 6">
    <name type="scientific">Tsukamurella asaccharolytica</name>
    <dbReference type="NCBI Taxonomy" id="2592067"/>
    <lineage>
        <taxon>Bacteria</taxon>
        <taxon>Bacillati</taxon>
        <taxon>Actinomycetota</taxon>
        <taxon>Actinomycetes</taxon>
        <taxon>Mycobacteriales</taxon>
        <taxon>Tsukamurellaceae</taxon>
        <taxon>Tsukamurella</taxon>
    </lineage>
</organism>
<evidence type="ECO:0000256" key="1">
    <source>
        <dbReference type="ARBA" id="ARBA00022741"/>
    </source>
</evidence>
<dbReference type="GO" id="GO:0005524">
    <property type="term" value="F:ATP binding"/>
    <property type="evidence" value="ECO:0007669"/>
    <property type="project" value="UniProtKB-KW"/>
</dbReference>
<dbReference type="Gene3D" id="3.40.50.300">
    <property type="entry name" value="P-loop containing nucleotide triphosphate hydrolases"/>
    <property type="match status" value="2"/>
</dbReference>
<reference evidence="5 6" key="1">
    <citation type="submission" date="2019-06" db="EMBL/GenBank/DDBJ databases">
        <title>Tsukamurella conjunctivitidis sp. nov., Tsukamurella assacharolytica sp. nov. and Tsukamurella sputae sp. nov. isolated from patients with conjunctivitis, bacteraemia (lymphoma) and respiratory infection (sputum) in Hong Kong.</title>
        <authorList>
            <person name="Teng J.L.L."/>
            <person name="Lee H.H."/>
            <person name="Fong J.Y.H."/>
            <person name="Fok K.M.N."/>
            <person name="Lau S.K.P."/>
            <person name="Woo P.C.Y."/>
        </authorList>
    </citation>
    <scope>NUCLEOTIDE SEQUENCE [LARGE SCALE GENOMIC DNA]</scope>
    <source>
        <strain evidence="5 6">HKU71</strain>
    </source>
</reference>
<sequence>MNNRLDPLKTTRQIEATYRRYLKTMLAPRDPAIAAAFDAAVDGARHLTRGPLLELTPPYAPGSSLSDLMTEGVLHSEFGYVGGDALPLSRPLFVHQEQAIRKAVAGRNLVVSTGTGSGKTESFIIPILNHLVAERASGRLGPGVRALLLYPMNALANDQLGRLRAILAHSPDITFGRYTGETKESEVDALKSWRASYKEADRLPNEMISRAEMRANPPHILLTNYAMLEYLLLRPKDIDLFDGPHRGTWKILALDEAHVYDGAQGSEVALLLRRLRQRVAPTASLQCIATSASLDGTPEETASFARNLFAVDFEFSEGDTARQDVIYATRARTPDRATWEMSGSQLDAWTQSDADRAQLAERSPDGNEADALSAEKHIVELKALLPNGPKDVQDLAGAVFPEGPDVAGKLENLVALGSAVTDDAGNPVLSARYHFFVRATEGAFVAFRDTGPHVLLARHERDPESGRAMFEFGTCTRCGAVHLSGDTQSTEQGTFFVPTVKRDGPVKWLVLTGSDNRDPAEDEDEEVLGDPVPRNQVLRGLCSGCGFLANSQGTPCGNSACPGGDMIHTREHKATSRVMDTCTECGTRARQVIRRLRTDTNAAPAVLATALYQNLPPADDVTSGLVGEGRKLLMFSDSRQAAAYAAPYLKRTYERILERGYLTRALQDKAYADDDLTAEDLAMLAKKVATAAGHFEESDGIVVRTRSANEWVMGELMTLDHQQSMEGLGLLRVAVRRTDTPPLPAGFRQLGLSEDETWSLFDVLLKSVRTQGAIDLLDDVDVGAERFAPRNAKISIRKVGSHRAKKIISWCPSGGSTNNRRRFVERVLAATGAKVDPDTVLGACWDYLRSAGFIVETTVKGADDVHQVCQRKLVLRSGRSSSWFRCSTCQRLWAFSVHAVCPAGTCGGALTPHRVPSGVADTNHYRTLYETAVPAPLSAREHTAQWDSQTAALIQREFIDGKVNVLSCSTTFELGVDVGALQSVVLRNMPPKTANYVQRAGRAGRRASAAALVMTYATRNSHDISKFQNPVSMIAGQMRVPWVPIENERIARRHAHSVALAAYFRARFDRSGEYWSHASDFFTADDGRAAPVDGVVPFLTPVPATIEDALRSVLPLALHSAVGIDDGAWVAELAERLNRARAEIEHDLGTIAGLIDEAIQEKKYPLASALQKTQRTIERRPLLGYLANHNVLPKYGFPVDTVELRTDHCSDPVGGRLELQRDLTQAIYDYAPGNEVVAGGKVWTSRGLRKIPKQELETRQYQVCRACGRFESGHVLEPGTICIGCGETFEHVRFMVVPEFGFTADRRAADVGVAPPERRWHGGSYVENLGEETREFMWKSEGVLQVTARAGTGARLVAISDGGGAGYRLCDTCGWAEPITGPGRAGSHHHPVTGAACARSCRVVSLAHRYETDVAEFTFQDFAYDRDAEERWLSVLYALLEGASERLEISRDDIDGTLSWSAEGQRSIVLFDTVPGGAGASKRIAENLASVLEASLQRVEDCECGEETSCYGCLRSYRNARFHDRLTRRAALAVFASLRLVNGGGVKAAEWDDQLIGVSATLRALMRKLAQAGVDKPDFGVEVTTDRWPVDAVWHSSRVVIVDGRDPDRDCALESSGFSVFDGQRVGVAQVVDALTSEDAVL</sequence>
<dbReference type="InterPro" id="IPR018973">
    <property type="entry name" value="MZB"/>
</dbReference>
<evidence type="ECO:0000259" key="4">
    <source>
        <dbReference type="PROSITE" id="PS51194"/>
    </source>
</evidence>
<keyword evidence="5" id="KW-0378">Hydrolase</keyword>
<dbReference type="SMART" id="SM00487">
    <property type="entry name" value="DEXDc"/>
    <property type="match status" value="1"/>
</dbReference>
<feature type="domain" description="Helicase ATP-binding" evidence="3">
    <location>
        <begin position="100"/>
        <end position="312"/>
    </location>
</feature>
<dbReference type="Proteomes" id="UP000317291">
    <property type="component" value="Unassembled WGS sequence"/>
</dbReference>
<evidence type="ECO:0000256" key="2">
    <source>
        <dbReference type="ARBA" id="ARBA00022840"/>
    </source>
</evidence>
<dbReference type="GO" id="GO:0006289">
    <property type="term" value="P:nucleotide-excision repair"/>
    <property type="evidence" value="ECO:0007669"/>
    <property type="project" value="TreeGrafter"/>
</dbReference>
<dbReference type="PROSITE" id="PS51194">
    <property type="entry name" value="HELICASE_CTER"/>
    <property type="match status" value="1"/>
</dbReference>
<keyword evidence="1" id="KW-0547">Nucleotide-binding</keyword>
<dbReference type="Pfam" id="PF09369">
    <property type="entry name" value="MZB"/>
    <property type="match status" value="1"/>
</dbReference>
<dbReference type="EMBL" id="VIGW01000003">
    <property type="protein sequence ID" value="TWS20023.1"/>
    <property type="molecule type" value="Genomic_DNA"/>
</dbReference>
<keyword evidence="6" id="KW-1185">Reference proteome</keyword>
<evidence type="ECO:0000313" key="5">
    <source>
        <dbReference type="EMBL" id="TWS20023.1"/>
    </source>
</evidence>
<dbReference type="RefSeq" id="WP_146560402.1">
    <property type="nucleotide sequence ID" value="NZ_VIGW01000003.1"/>
</dbReference>
<keyword evidence="5" id="KW-0347">Helicase</keyword>
<feature type="domain" description="Helicase C-terminal" evidence="4">
    <location>
        <begin position="867"/>
        <end position="1051"/>
    </location>
</feature>
<evidence type="ECO:0000313" key="6">
    <source>
        <dbReference type="Proteomes" id="UP000317291"/>
    </source>
</evidence>
<dbReference type="OrthoDB" id="3197455at2"/>